<evidence type="ECO:0000313" key="1">
    <source>
        <dbReference type="EMBL" id="CAG8675109.1"/>
    </source>
</evidence>
<accession>A0A9N9EEF8</accession>
<proteinExistence type="predicted"/>
<feature type="non-terminal residue" evidence="1">
    <location>
        <position position="1"/>
    </location>
</feature>
<protein>
    <submittedName>
        <fullName evidence="1">27960_t:CDS:1</fullName>
    </submittedName>
</protein>
<sequence>EQLLSFHKHRDIINNMHYKNRGGGTGFSATSWYNAKGFNIDFTAGWCDYHD</sequence>
<reference evidence="1" key="1">
    <citation type="submission" date="2021-06" db="EMBL/GenBank/DDBJ databases">
        <authorList>
            <person name="Kallberg Y."/>
            <person name="Tangrot J."/>
            <person name="Rosling A."/>
        </authorList>
    </citation>
    <scope>NUCLEOTIDE SEQUENCE</scope>
    <source>
        <strain evidence="1">MA453B</strain>
    </source>
</reference>
<dbReference type="AlphaFoldDB" id="A0A9N9EEF8"/>
<dbReference type="EMBL" id="CAJVPY010007098">
    <property type="protein sequence ID" value="CAG8675109.1"/>
    <property type="molecule type" value="Genomic_DNA"/>
</dbReference>
<comment type="caution">
    <text evidence="1">The sequence shown here is derived from an EMBL/GenBank/DDBJ whole genome shotgun (WGS) entry which is preliminary data.</text>
</comment>
<evidence type="ECO:0000313" key="2">
    <source>
        <dbReference type="Proteomes" id="UP000789405"/>
    </source>
</evidence>
<gene>
    <name evidence="1" type="ORF">DERYTH_LOCUS11470</name>
</gene>
<organism evidence="1 2">
    <name type="scientific">Dentiscutata erythropus</name>
    <dbReference type="NCBI Taxonomy" id="1348616"/>
    <lineage>
        <taxon>Eukaryota</taxon>
        <taxon>Fungi</taxon>
        <taxon>Fungi incertae sedis</taxon>
        <taxon>Mucoromycota</taxon>
        <taxon>Glomeromycotina</taxon>
        <taxon>Glomeromycetes</taxon>
        <taxon>Diversisporales</taxon>
        <taxon>Gigasporaceae</taxon>
        <taxon>Dentiscutata</taxon>
    </lineage>
</organism>
<name>A0A9N9EEF8_9GLOM</name>
<keyword evidence="2" id="KW-1185">Reference proteome</keyword>
<dbReference type="Proteomes" id="UP000789405">
    <property type="component" value="Unassembled WGS sequence"/>
</dbReference>